<evidence type="ECO:0000256" key="4">
    <source>
        <dbReference type="ARBA" id="ARBA00023159"/>
    </source>
</evidence>
<evidence type="ECO:0000256" key="2">
    <source>
        <dbReference type="ARBA" id="ARBA00023015"/>
    </source>
</evidence>
<dbReference type="Pfam" id="PF00874">
    <property type="entry name" value="PRD"/>
    <property type="match status" value="2"/>
</dbReference>
<dbReference type="InterPro" id="IPR007737">
    <property type="entry name" value="Mga_HTH"/>
</dbReference>
<feature type="domain" description="PRD" evidence="6">
    <location>
        <begin position="196"/>
        <end position="300"/>
    </location>
</feature>
<dbReference type="SUPFAM" id="SSF63520">
    <property type="entry name" value="PTS-regulatory domain, PRD"/>
    <property type="match status" value="1"/>
</dbReference>
<dbReference type="InterPro" id="IPR013196">
    <property type="entry name" value="HTH_11"/>
</dbReference>
<dbReference type="Gene3D" id="1.10.10.10">
    <property type="entry name" value="Winged helix-like DNA-binding domain superfamily/Winged helix DNA-binding domain"/>
    <property type="match status" value="1"/>
</dbReference>
<dbReference type="GO" id="GO:0003700">
    <property type="term" value="F:DNA-binding transcription factor activity"/>
    <property type="evidence" value="ECO:0007669"/>
    <property type="project" value="InterPro"/>
</dbReference>
<accession>A0A3E2VSK5</accession>
<evidence type="ECO:0000259" key="6">
    <source>
        <dbReference type="PROSITE" id="PS51372"/>
    </source>
</evidence>
<dbReference type="InterPro" id="IPR036634">
    <property type="entry name" value="PRD_sf"/>
</dbReference>
<dbReference type="SUPFAM" id="SSF46785">
    <property type="entry name" value="Winged helix' DNA-binding domain"/>
    <property type="match status" value="1"/>
</dbReference>
<dbReference type="RefSeq" id="WP_117443997.1">
    <property type="nucleotide sequence ID" value="NZ_JAJFEN010000041.1"/>
</dbReference>
<comment type="caution">
    <text evidence="7">The sequence shown here is derived from an EMBL/GenBank/DDBJ whole genome shotgun (WGS) entry which is preliminary data.</text>
</comment>
<dbReference type="PANTHER" id="PTHR30185">
    <property type="entry name" value="CRYPTIC BETA-GLUCOSIDE BGL OPERON ANTITERMINATOR"/>
    <property type="match status" value="1"/>
</dbReference>
<keyword evidence="4" id="KW-0010">Activator</keyword>
<keyword evidence="5" id="KW-0804">Transcription</keyword>
<dbReference type="Gene3D" id="1.10.1790.10">
    <property type="entry name" value="PRD domain"/>
    <property type="match status" value="1"/>
</dbReference>
<dbReference type="CDD" id="cd05568">
    <property type="entry name" value="PTS_IIB_bgl_like"/>
    <property type="match status" value="1"/>
</dbReference>
<dbReference type="GO" id="GO:0003677">
    <property type="term" value="F:DNA binding"/>
    <property type="evidence" value="ECO:0007669"/>
    <property type="project" value="UniProtKB-KW"/>
</dbReference>
<dbReference type="InterPro" id="IPR036388">
    <property type="entry name" value="WH-like_DNA-bd_sf"/>
</dbReference>
<dbReference type="InterPro" id="IPR011608">
    <property type="entry name" value="PRD"/>
</dbReference>
<proteinExistence type="predicted"/>
<organism evidence="7 8">
    <name type="scientific">Clostridium innocuum</name>
    <dbReference type="NCBI Taxonomy" id="1522"/>
    <lineage>
        <taxon>Bacteria</taxon>
        <taxon>Bacillati</taxon>
        <taxon>Bacillota</taxon>
        <taxon>Clostridia</taxon>
        <taxon>Eubacteriales</taxon>
        <taxon>Clostridiaceae</taxon>
        <taxon>Clostridium</taxon>
    </lineage>
</organism>
<keyword evidence="3" id="KW-0238">DNA-binding</keyword>
<dbReference type="InterPro" id="IPR036390">
    <property type="entry name" value="WH_DNA-bd_sf"/>
</dbReference>
<evidence type="ECO:0000256" key="3">
    <source>
        <dbReference type="ARBA" id="ARBA00023125"/>
    </source>
</evidence>
<keyword evidence="2" id="KW-0805">Transcription regulation</keyword>
<evidence type="ECO:0000313" key="8">
    <source>
        <dbReference type="Proteomes" id="UP000260025"/>
    </source>
</evidence>
<dbReference type="InterPro" id="IPR018356">
    <property type="entry name" value="Tscrpt_reg_HTH_DeoR_CS"/>
</dbReference>
<dbReference type="Pfam" id="PF05043">
    <property type="entry name" value="Mga"/>
    <property type="match status" value="1"/>
</dbReference>
<evidence type="ECO:0000256" key="5">
    <source>
        <dbReference type="ARBA" id="ARBA00023163"/>
    </source>
</evidence>
<reference evidence="7 8" key="1">
    <citation type="submission" date="2018-08" db="EMBL/GenBank/DDBJ databases">
        <title>A genome reference for cultivated species of the human gut microbiota.</title>
        <authorList>
            <person name="Zou Y."/>
            <person name="Xue W."/>
            <person name="Luo G."/>
        </authorList>
    </citation>
    <scope>NUCLEOTIDE SEQUENCE [LARGE SCALE GENOMIC DNA]</scope>
    <source>
        <strain evidence="7 8">OF01-2LB</strain>
    </source>
</reference>
<dbReference type="AlphaFoldDB" id="A0A3E2VSK5"/>
<name>A0A3E2VSK5_CLOIN</name>
<dbReference type="Pfam" id="PF08279">
    <property type="entry name" value="HTH_11"/>
    <property type="match status" value="1"/>
</dbReference>
<dbReference type="PROSITE" id="PS00894">
    <property type="entry name" value="HTH_DEOR_1"/>
    <property type="match status" value="1"/>
</dbReference>
<dbReference type="EMBL" id="QVEV01000027">
    <property type="protein sequence ID" value="RGC13819.1"/>
    <property type="molecule type" value="Genomic_DNA"/>
</dbReference>
<dbReference type="PANTHER" id="PTHR30185:SF18">
    <property type="entry name" value="TRANSCRIPTIONAL REGULATOR MTLR"/>
    <property type="match status" value="1"/>
</dbReference>
<evidence type="ECO:0000256" key="1">
    <source>
        <dbReference type="ARBA" id="ARBA00022737"/>
    </source>
</evidence>
<evidence type="ECO:0000313" key="7">
    <source>
        <dbReference type="EMBL" id="RGC13819.1"/>
    </source>
</evidence>
<feature type="domain" description="PRD" evidence="6">
    <location>
        <begin position="302"/>
        <end position="409"/>
    </location>
</feature>
<dbReference type="PROSITE" id="PS51372">
    <property type="entry name" value="PRD_2"/>
    <property type="match status" value="2"/>
</dbReference>
<dbReference type="InterPro" id="IPR050661">
    <property type="entry name" value="BglG_antiterminators"/>
</dbReference>
<dbReference type="Gene3D" id="3.40.50.2300">
    <property type="match status" value="1"/>
</dbReference>
<dbReference type="OrthoDB" id="3175596at2"/>
<protein>
    <submittedName>
        <fullName evidence="7">Transcription antiterminator</fullName>
    </submittedName>
</protein>
<dbReference type="Proteomes" id="UP000260025">
    <property type="component" value="Unassembled WGS sequence"/>
</dbReference>
<sequence length="511" mass="59636">MNKRIMKIVDVLLKQDAYITIDKISEELAVSNKTIRNDLQIVDQYLEENNLKLIKKTGVGIRIDGKVKDKLHVLESVREKNKTLADYSPQARKIFIGMQLSAFDSCRIYELSEQLFVSRATIHKDILSLTKDLETFKIALHRKNNNGISMEGKEKNIRNFLLELMLRDNGYQMFIDIIRREDYRCDGSYVFPGLEVTDDEVKDFTDCILRSGNPYINSLTFPSMVLVLLRMFVTYLRIQDRHIVHLSDSFIEDLRKEPFYKEARELCDRLANHYRLQIPDVEIRYLQVYFLALQNSRDLSEQEQQEARMLSDALLTSWSEQLHLPFDRDEELRQSVYDHLCPAIIRFRHGIPNENPLMQEIHSLYERTFQVARNSVSVIEEHFHCKVSDDEVGFLALHLAASLENMKQPLRTILVAHGGVGAGNLLRRKLSAQIPEIDIISQETFFSIYECDISNVDLIISTLELNLHTDITILQVNSLLHDYDILRLKDVIREYYKVKNDPYNFKSVAQE</sequence>
<gene>
    <name evidence="7" type="ORF">DXA38_15710</name>
</gene>
<keyword evidence="1" id="KW-0677">Repeat</keyword>